<protein>
    <recommendedName>
        <fullName evidence="8">Homeobox domain-containing protein</fullName>
    </recommendedName>
</protein>
<dbReference type="GO" id="GO:0000977">
    <property type="term" value="F:RNA polymerase II transcription regulatory region sequence-specific DNA binding"/>
    <property type="evidence" value="ECO:0007669"/>
    <property type="project" value="TreeGrafter"/>
</dbReference>
<dbReference type="PROSITE" id="PS50071">
    <property type="entry name" value="HOMEOBOX_2"/>
    <property type="match status" value="1"/>
</dbReference>
<feature type="compositionally biased region" description="Low complexity" evidence="7">
    <location>
        <begin position="114"/>
        <end position="131"/>
    </location>
</feature>
<feature type="compositionally biased region" description="Basic and acidic residues" evidence="7">
    <location>
        <begin position="379"/>
        <end position="389"/>
    </location>
</feature>
<keyword evidence="3 5" id="KW-0371">Homeobox</keyword>
<accession>A0A1Y2IL35</accession>
<dbReference type="CDD" id="cd00086">
    <property type="entry name" value="homeodomain"/>
    <property type="match status" value="1"/>
</dbReference>
<feature type="region of interest" description="Disordered" evidence="7">
    <location>
        <begin position="109"/>
        <end position="236"/>
    </location>
</feature>
<feature type="compositionally biased region" description="Basic and acidic residues" evidence="7">
    <location>
        <begin position="286"/>
        <end position="295"/>
    </location>
</feature>
<keyword evidence="10" id="KW-1185">Reference proteome</keyword>
<keyword evidence="2 5" id="KW-0238">DNA-binding</keyword>
<dbReference type="PANTHER" id="PTHR24208">
    <property type="entry name" value="LIM/HOMEOBOX PROTEIN LHX"/>
    <property type="match status" value="1"/>
</dbReference>
<evidence type="ECO:0000256" key="5">
    <source>
        <dbReference type="PROSITE-ProRule" id="PRU00108"/>
    </source>
</evidence>
<dbReference type="OrthoDB" id="6159439at2759"/>
<dbReference type="InterPro" id="IPR050453">
    <property type="entry name" value="LIM_Homeobox_TF"/>
</dbReference>
<feature type="compositionally biased region" description="Low complexity" evidence="7">
    <location>
        <begin position="7"/>
        <end position="29"/>
    </location>
</feature>
<feature type="compositionally biased region" description="Low complexity" evidence="7">
    <location>
        <begin position="145"/>
        <end position="163"/>
    </location>
</feature>
<evidence type="ECO:0000313" key="10">
    <source>
        <dbReference type="Proteomes" id="UP000193067"/>
    </source>
</evidence>
<evidence type="ECO:0000256" key="7">
    <source>
        <dbReference type="SAM" id="MobiDB-lite"/>
    </source>
</evidence>
<reference evidence="9 10" key="1">
    <citation type="journal article" date="2015" name="Biotechnol. Biofuels">
        <title>Enhanced degradation of softwood versus hardwood by the white-rot fungus Pycnoporus coccineus.</title>
        <authorList>
            <person name="Couturier M."/>
            <person name="Navarro D."/>
            <person name="Chevret D."/>
            <person name="Henrissat B."/>
            <person name="Piumi F."/>
            <person name="Ruiz-Duenas F.J."/>
            <person name="Martinez A.T."/>
            <person name="Grigoriev I.V."/>
            <person name="Riley R."/>
            <person name="Lipzen A."/>
            <person name="Berrin J.G."/>
            <person name="Master E.R."/>
            <person name="Rosso M.N."/>
        </authorList>
    </citation>
    <scope>NUCLEOTIDE SEQUENCE [LARGE SCALE GENOMIC DNA]</scope>
    <source>
        <strain evidence="9 10">BRFM310</strain>
    </source>
</reference>
<dbReference type="PROSITE" id="PS00027">
    <property type="entry name" value="HOMEOBOX_1"/>
    <property type="match status" value="1"/>
</dbReference>
<organism evidence="9 10">
    <name type="scientific">Trametes coccinea (strain BRFM310)</name>
    <name type="common">Pycnoporus coccineus</name>
    <dbReference type="NCBI Taxonomy" id="1353009"/>
    <lineage>
        <taxon>Eukaryota</taxon>
        <taxon>Fungi</taxon>
        <taxon>Dikarya</taxon>
        <taxon>Basidiomycota</taxon>
        <taxon>Agaricomycotina</taxon>
        <taxon>Agaricomycetes</taxon>
        <taxon>Polyporales</taxon>
        <taxon>Polyporaceae</taxon>
        <taxon>Trametes</taxon>
    </lineage>
</organism>
<dbReference type="Gene3D" id="1.10.10.60">
    <property type="entry name" value="Homeodomain-like"/>
    <property type="match status" value="1"/>
</dbReference>
<dbReference type="PANTHER" id="PTHR24208:SF166">
    <property type="entry name" value="LIM HOMEOBOX TRANSCRIPTION FACTOR 1 ALPHA, ISOFORM B"/>
    <property type="match status" value="1"/>
</dbReference>
<evidence type="ECO:0000256" key="1">
    <source>
        <dbReference type="ARBA" id="ARBA00004123"/>
    </source>
</evidence>
<comment type="subcellular location">
    <subcellularLocation>
        <location evidence="1 5 6">Nucleus</location>
    </subcellularLocation>
</comment>
<dbReference type="Proteomes" id="UP000193067">
    <property type="component" value="Unassembled WGS sequence"/>
</dbReference>
<sequence>MASHLLSRTSSSSSAYSDDSSTNASTNTTLAPADAIVDGPKRTRKRFTTLQLMMLEHLYHKASHPTREQREQLAKDAEIDVRSVTVWFQNKRQTDRRIHRQLSEPAVAPFTLHPTSSPAPSILLPPSSPFSDASGKTIHTVRARTLSSTSITSTTSMPSLSSSNRKRERTSENHDRNVRRKPSRHLSLDAIAARAERPVLIPRTPPQCIASSSPPSRAHTPEPPSEDGSCTSSGSKALWENMQSSPVAPEPAPRVEREIVRYGRKKYSLEYACAREMIGGKVRGKTAKDTRKTESKGGSMRRKARLGPDALGSPLTSVSKSKGLASCADGAEGGGEEDLEIPMLDWDVDAHGDTDTEGVPSPAEAITPSSSFGLGELSVVDKQENENDARAAPAAQTDQQGQKDAGAKEEEDLMDVAYVLCGLSQRR</sequence>
<name>A0A1Y2IL35_TRAC3</name>
<dbReference type="GO" id="GO:0005634">
    <property type="term" value="C:nucleus"/>
    <property type="evidence" value="ECO:0007669"/>
    <property type="project" value="UniProtKB-SubCell"/>
</dbReference>
<dbReference type="EMBL" id="KZ084115">
    <property type="protein sequence ID" value="OSD00911.1"/>
    <property type="molecule type" value="Genomic_DNA"/>
</dbReference>
<feature type="domain" description="Homeobox" evidence="8">
    <location>
        <begin position="38"/>
        <end position="98"/>
    </location>
</feature>
<feature type="region of interest" description="Disordered" evidence="7">
    <location>
        <begin position="283"/>
        <end position="410"/>
    </location>
</feature>
<dbReference type="InterPro" id="IPR017970">
    <property type="entry name" value="Homeobox_CS"/>
</dbReference>
<dbReference type="SUPFAM" id="SSF46689">
    <property type="entry name" value="Homeodomain-like"/>
    <property type="match status" value="1"/>
</dbReference>
<evidence type="ECO:0000259" key="8">
    <source>
        <dbReference type="PROSITE" id="PS50071"/>
    </source>
</evidence>
<evidence type="ECO:0000256" key="3">
    <source>
        <dbReference type="ARBA" id="ARBA00023155"/>
    </source>
</evidence>
<feature type="DNA-binding region" description="Homeobox" evidence="5">
    <location>
        <begin position="40"/>
        <end position="99"/>
    </location>
</feature>
<dbReference type="SMART" id="SM00389">
    <property type="entry name" value="HOX"/>
    <property type="match status" value="1"/>
</dbReference>
<gene>
    <name evidence="9" type="ORF">PYCCODRAFT_1446058</name>
</gene>
<evidence type="ECO:0000256" key="4">
    <source>
        <dbReference type="ARBA" id="ARBA00023242"/>
    </source>
</evidence>
<feature type="region of interest" description="Disordered" evidence="7">
    <location>
        <begin position="1"/>
        <end position="42"/>
    </location>
</feature>
<dbReference type="InterPro" id="IPR009057">
    <property type="entry name" value="Homeodomain-like_sf"/>
</dbReference>
<dbReference type="GO" id="GO:0000981">
    <property type="term" value="F:DNA-binding transcription factor activity, RNA polymerase II-specific"/>
    <property type="evidence" value="ECO:0007669"/>
    <property type="project" value="InterPro"/>
</dbReference>
<keyword evidence="4 5" id="KW-0539">Nucleus</keyword>
<evidence type="ECO:0000313" key="9">
    <source>
        <dbReference type="EMBL" id="OSD00911.1"/>
    </source>
</evidence>
<evidence type="ECO:0000256" key="6">
    <source>
        <dbReference type="RuleBase" id="RU000682"/>
    </source>
</evidence>
<dbReference type="AlphaFoldDB" id="A0A1Y2IL35"/>
<evidence type="ECO:0000256" key="2">
    <source>
        <dbReference type="ARBA" id="ARBA00023125"/>
    </source>
</evidence>
<dbReference type="InterPro" id="IPR001356">
    <property type="entry name" value="HD"/>
</dbReference>
<dbReference type="STRING" id="1353009.A0A1Y2IL35"/>
<dbReference type="Pfam" id="PF00046">
    <property type="entry name" value="Homeodomain"/>
    <property type="match status" value="1"/>
</dbReference>
<proteinExistence type="predicted"/>